<dbReference type="PANTHER" id="PTHR12110">
    <property type="entry name" value="HYDROXYPYRUVATE ISOMERASE"/>
    <property type="match status" value="1"/>
</dbReference>
<dbReference type="Proteomes" id="UP001519344">
    <property type="component" value="Unassembled WGS sequence"/>
</dbReference>
<dbReference type="InterPro" id="IPR050312">
    <property type="entry name" value="IolE/XylAMocC-like"/>
</dbReference>
<gene>
    <name evidence="2" type="ORF">J2Z65_003505</name>
</gene>
<dbReference type="InterPro" id="IPR013022">
    <property type="entry name" value="Xyl_isomerase-like_TIM-brl"/>
</dbReference>
<comment type="caution">
    <text evidence="2">The sequence shown here is derived from an EMBL/GenBank/DDBJ whole genome shotgun (WGS) entry which is preliminary data.</text>
</comment>
<protein>
    <submittedName>
        <fullName evidence="2">Sugar phosphate isomerase/epimerase</fullName>
    </submittedName>
</protein>
<dbReference type="GO" id="GO:0016853">
    <property type="term" value="F:isomerase activity"/>
    <property type="evidence" value="ECO:0007669"/>
    <property type="project" value="UniProtKB-KW"/>
</dbReference>
<dbReference type="RefSeq" id="WP_167060037.1">
    <property type="nucleotide sequence ID" value="NZ_JAAOZR010000023.1"/>
</dbReference>
<evidence type="ECO:0000259" key="1">
    <source>
        <dbReference type="Pfam" id="PF01261"/>
    </source>
</evidence>
<dbReference type="Gene3D" id="3.20.20.150">
    <property type="entry name" value="Divalent-metal-dependent TIM barrel enzymes"/>
    <property type="match status" value="1"/>
</dbReference>
<dbReference type="SUPFAM" id="SSF51658">
    <property type="entry name" value="Xylose isomerase-like"/>
    <property type="match status" value="1"/>
</dbReference>
<keyword evidence="3" id="KW-1185">Reference proteome</keyword>
<evidence type="ECO:0000313" key="2">
    <source>
        <dbReference type="EMBL" id="MBP1964282.1"/>
    </source>
</evidence>
<accession>A0ABS4I029</accession>
<feature type="domain" description="Xylose isomerase-like TIM barrel" evidence="1">
    <location>
        <begin position="22"/>
        <end position="249"/>
    </location>
</feature>
<name>A0ABS4I029_9BACL</name>
<dbReference type="Pfam" id="PF01261">
    <property type="entry name" value="AP_endonuc_2"/>
    <property type="match status" value="1"/>
</dbReference>
<dbReference type="EMBL" id="JAGGKV010000008">
    <property type="protein sequence ID" value="MBP1964282.1"/>
    <property type="molecule type" value="Genomic_DNA"/>
</dbReference>
<dbReference type="InterPro" id="IPR036237">
    <property type="entry name" value="Xyl_isomerase-like_sf"/>
</dbReference>
<keyword evidence="2" id="KW-0413">Isomerase</keyword>
<organism evidence="2 3">
    <name type="scientific">Paenibacillus aceris</name>
    <dbReference type="NCBI Taxonomy" id="869555"/>
    <lineage>
        <taxon>Bacteria</taxon>
        <taxon>Bacillati</taxon>
        <taxon>Bacillota</taxon>
        <taxon>Bacilli</taxon>
        <taxon>Bacillales</taxon>
        <taxon>Paenibacillaceae</taxon>
        <taxon>Paenibacillus</taxon>
    </lineage>
</organism>
<dbReference type="PANTHER" id="PTHR12110:SF41">
    <property type="entry name" value="INOSOSE DEHYDRATASE"/>
    <property type="match status" value="1"/>
</dbReference>
<sequence length="293" mass="32764">MSRFRLGILTDEVSQDLREAIAFAKHFGLQALELRSVDNQLLHQMEEGAIEDIRLLVEQSGLSICGLSAPIFKCELDVEEELGSHIAIAQQYIAIAQRLNVSLIRGFSFWARDPFEEALPRIVSQIKQIAPYFEQAGITFVLEFDPSVYASNARKVARIVDEVGSPAVKALYDPGNDLWDPDGELPYPDGYDFLESRIRHIHLKDAMKSDAGIEAVAIGSGQVDYRGLFRRLLDTGYDGYLVVETHYRLHSVLTEEQLKRPMGASFSDGGLEASEQSVRSLLDLLREVGAYET</sequence>
<proteinExistence type="predicted"/>
<evidence type="ECO:0000313" key="3">
    <source>
        <dbReference type="Proteomes" id="UP001519344"/>
    </source>
</evidence>
<reference evidence="2 3" key="1">
    <citation type="submission" date="2021-03" db="EMBL/GenBank/DDBJ databases">
        <title>Genomic Encyclopedia of Type Strains, Phase IV (KMG-IV): sequencing the most valuable type-strain genomes for metagenomic binning, comparative biology and taxonomic classification.</title>
        <authorList>
            <person name="Goeker M."/>
        </authorList>
    </citation>
    <scope>NUCLEOTIDE SEQUENCE [LARGE SCALE GENOMIC DNA]</scope>
    <source>
        <strain evidence="2 3">DSM 24950</strain>
    </source>
</reference>